<evidence type="ECO:0000313" key="12">
    <source>
        <dbReference type="EMBL" id="MEA5445223.1"/>
    </source>
</evidence>
<comment type="caution">
    <text evidence="12">The sequence shown here is derived from an EMBL/GenBank/DDBJ whole genome shotgun (WGS) entry which is preliminary data.</text>
</comment>
<comment type="subcellular location">
    <subcellularLocation>
        <location evidence="2">Cell envelope</location>
    </subcellularLocation>
</comment>
<dbReference type="RefSeq" id="WP_346050853.1">
    <property type="nucleotide sequence ID" value="NZ_JAYGII010000007.1"/>
</dbReference>
<dbReference type="PANTHER" id="PTHR21666:SF288">
    <property type="entry name" value="CELL DIVISION PROTEIN YTFB"/>
    <property type="match status" value="1"/>
</dbReference>
<evidence type="ECO:0000256" key="1">
    <source>
        <dbReference type="ARBA" id="ARBA00001947"/>
    </source>
</evidence>
<dbReference type="Gene3D" id="3.10.450.350">
    <property type="match status" value="2"/>
</dbReference>
<dbReference type="InterPro" id="IPR016047">
    <property type="entry name" value="M23ase_b-sheet_dom"/>
</dbReference>
<dbReference type="CDD" id="cd12797">
    <property type="entry name" value="M23_peptidase"/>
    <property type="match status" value="1"/>
</dbReference>
<dbReference type="InterPro" id="IPR050570">
    <property type="entry name" value="Cell_wall_metabolism_enzyme"/>
</dbReference>
<feature type="domain" description="M23ase beta-sheet core" evidence="9">
    <location>
        <begin position="331"/>
        <end position="427"/>
    </location>
</feature>
<sequence>MKTRSGIRHDYKPLGSRRSRPNLLRHLLRRWESPRDWHPSQRQLLGGGLLLGLVVLITSVSAFSGADKPEPRPENGSRSVPLHLPNGPLAQSLIEDAGLNGEDARHRILEVKGGDSLARVFQRAGLDRTDLHFIVSLGGETEKLTRLRPGDQVEIVDDGSGNVLRLSHRIDSDRILEVSRGDNGFEKEVTELPVQRRVAFASGVIERSLYQDARAAGLSTNLIMNLAGIFQWDIDFVLDTRRGDEFVVIYEELYRDGEKIRDGQILAAEIVNRGNRLQAVRYTKPSGESDYYNPEGDSMRRTFLRAPLDYVRISSHFNPNRRHPVLNRIRAHRGVDYAAPTGTPIRAAGDGRITLRGRHGGYGNTVQIQHGERYSTLYAHMSRFANGHRVGSRVRQGEVIGYVGQTGLATGPHLHYEFLVDGVHRNPVTVDFPAADPVPEEYREHFFTTTAPLVAHLDLMRPGERLAELTD</sequence>
<dbReference type="Pfam" id="PF19425">
    <property type="entry name" value="Csd3_N2"/>
    <property type="match status" value="1"/>
</dbReference>
<evidence type="ECO:0000256" key="5">
    <source>
        <dbReference type="ARBA" id="ARBA00022801"/>
    </source>
</evidence>
<evidence type="ECO:0000256" key="6">
    <source>
        <dbReference type="ARBA" id="ARBA00022833"/>
    </source>
</evidence>
<keyword evidence="4" id="KW-0479">Metal-binding</keyword>
<feature type="domain" description="Opacity-associated protein A LysM-like" evidence="10">
    <location>
        <begin position="108"/>
        <end position="186"/>
    </location>
</feature>
<organism evidence="12 13">
    <name type="scientific">Natronospira elongata</name>
    <dbReference type="NCBI Taxonomy" id="3110268"/>
    <lineage>
        <taxon>Bacteria</taxon>
        <taxon>Pseudomonadati</taxon>
        <taxon>Pseudomonadota</taxon>
        <taxon>Gammaproteobacteria</taxon>
        <taxon>Natronospirales</taxon>
        <taxon>Natronospiraceae</taxon>
        <taxon>Natronospira</taxon>
    </lineage>
</organism>
<feature type="region of interest" description="Disordered" evidence="8">
    <location>
        <begin position="64"/>
        <end position="87"/>
    </location>
</feature>
<dbReference type="GO" id="GO:0006508">
    <property type="term" value="P:proteolysis"/>
    <property type="evidence" value="ECO:0007669"/>
    <property type="project" value="UniProtKB-KW"/>
</dbReference>
<dbReference type="Gene3D" id="2.70.70.10">
    <property type="entry name" value="Glucose Permease (Domain IIA)"/>
    <property type="match status" value="1"/>
</dbReference>
<evidence type="ECO:0000256" key="8">
    <source>
        <dbReference type="SAM" id="MobiDB-lite"/>
    </source>
</evidence>
<dbReference type="GO" id="GO:0042834">
    <property type="term" value="F:peptidoglycan binding"/>
    <property type="evidence" value="ECO:0007669"/>
    <property type="project" value="InterPro"/>
</dbReference>
<evidence type="ECO:0000259" key="11">
    <source>
        <dbReference type="Pfam" id="PF19425"/>
    </source>
</evidence>
<reference evidence="12 13" key="1">
    <citation type="submission" date="2023-12" db="EMBL/GenBank/DDBJ databases">
        <title>Whole-genome sequencing of halo(alkali)philic microorganisms from hypersaline lakes.</title>
        <authorList>
            <person name="Sorokin D.Y."/>
            <person name="Merkel A.Y."/>
            <person name="Messina E."/>
            <person name="Yakimov M."/>
        </authorList>
    </citation>
    <scope>NUCLEOTIDE SEQUENCE [LARGE SCALE GENOMIC DNA]</scope>
    <source>
        <strain evidence="12 13">AB-CW1</strain>
    </source>
</reference>
<dbReference type="InterPro" id="IPR007340">
    <property type="entry name" value="LysM_Opacity-associatedA"/>
</dbReference>
<dbReference type="GO" id="GO:0030313">
    <property type="term" value="C:cell envelope"/>
    <property type="evidence" value="ECO:0007669"/>
    <property type="project" value="UniProtKB-SubCell"/>
</dbReference>
<evidence type="ECO:0000256" key="4">
    <source>
        <dbReference type="ARBA" id="ARBA00022723"/>
    </source>
</evidence>
<keyword evidence="3" id="KW-0645">Protease</keyword>
<evidence type="ECO:0000259" key="9">
    <source>
        <dbReference type="Pfam" id="PF01551"/>
    </source>
</evidence>
<dbReference type="PANTHER" id="PTHR21666">
    <property type="entry name" value="PEPTIDASE-RELATED"/>
    <property type="match status" value="1"/>
</dbReference>
<dbReference type="Pfam" id="PF01551">
    <property type="entry name" value="Peptidase_M23"/>
    <property type="match status" value="1"/>
</dbReference>
<dbReference type="SUPFAM" id="SSF51261">
    <property type="entry name" value="Duplicated hybrid motif"/>
    <property type="match status" value="1"/>
</dbReference>
<dbReference type="InterPro" id="IPR045834">
    <property type="entry name" value="Csd3_N2"/>
</dbReference>
<evidence type="ECO:0000256" key="7">
    <source>
        <dbReference type="ARBA" id="ARBA00023049"/>
    </source>
</evidence>
<name>A0AAP6JE79_9GAMM</name>
<dbReference type="GO" id="GO:0046872">
    <property type="term" value="F:metal ion binding"/>
    <property type="evidence" value="ECO:0007669"/>
    <property type="project" value="UniProtKB-KW"/>
</dbReference>
<dbReference type="FunFam" id="2.70.70.10:FF:000002">
    <property type="entry name" value="Murein DD-endopeptidase MepM"/>
    <property type="match status" value="1"/>
</dbReference>
<dbReference type="GO" id="GO:0004222">
    <property type="term" value="F:metalloendopeptidase activity"/>
    <property type="evidence" value="ECO:0007669"/>
    <property type="project" value="TreeGrafter"/>
</dbReference>
<evidence type="ECO:0000259" key="10">
    <source>
        <dbReference type="Pfam" id="PF04225"/>
    </source>
</evidence>
<dbReference type="AlphaFoldDB" id="A0AAP6JE79"/>
<evidence type="ECO:0000256" key="3">
    <source>
        <dbReference type="ARBA" id="ARBA00022670"/>
    </source>
</evidence>
<feature type="domain" description="Csd3-like second N-terminal" evidence="11">
    <location>
        <begin position="201"/>
        <end position="319"/>
    </location>
</feature>
<dbReference type="Proteomes" id="UP001302316">
    <property type="component" value="Unassembled WGS sequence"/>
</dbReference>
<dbReference type="EMBL" id="JAYGII010000007">
    <property type="protein sequence ID" value="MEA5445223.1"/>
    <property type="molecule type" value="Genomic_DNA"/>
</dbReference>
<keyword evidence="5" id="KW-0378">Hydrolase</keyword>
<dbReference type="InterPro" id="IPR011055">
    <property type="entry name" value="Dup_hybrid_motif"/>
</dbReference>
<proteinExistence type="predicted"/>
<dbReference type="Pfam" id="PF04225">
    <property type="entry name" value="LysM_OapA"/>
    <property type="match status" value="1"/>
</dbReference>
<keyword evidence="13" id="KW-1185">Reference proteome</keyword>
<evidence type="ECO:0000256" key="2">
    <source>
        <dbReference type="ARBA" id="ARBA00004196"/>
    </source>
</evidence>
<gene>
    <name evidence="12" type="ORF">VCB98_05270</name>
</gene>
<evidence type="ECO:0000313" key="13">
    <source>
        <dbReference type="Proteomes" id="UP001302316"/>
    </source>
</evidence>
<keyword evidence="7" id="KW-0482">Metalloprotease</keyword>
<comment type="cofactor">
    <cofactor evidence="1">
        <name>Zn(2+)</name>
        <dbReference type="ChEBI" id="CHEBI:29105"/>
    </cofactor>
</comment>
<accession>A0AAP6JE79</accession>
<protein>
    <submittedName>
        <fullName evidence="12">Peptidoglycan DD-metalloendopeptidase family protein</fullName>
    </submittedName>
</protein>
<keyword evidence="6" id="KW-0862">Zinc</keyword>